<proteinExistence type="predicted"/>
<sequence length="272" mass="32773">MPKIEIGTAGWDYKDWSGPFYPKGLERSQQLKFFSEYFELVEINSTFYNVPSIDMVKNWNKRVPDHFRFVIKVWQEITHQQDITEISSNIQLFFSRLSFLNEKIKAFLLQFPPWFNYSENHLEMLKFVLNEVPLEYKYIIELRHNSWFDPKILTKFIDGNKKILGTTYKPGIIAYYMENQNYYYIRLIGDRELTVFNRLQREQKEALEHLYQNIERLLTLPNIYEIFIIINNHFAGFAPESVNALKQRWALPHHGFNAQKNLLDFLRNDESY</sequence>
<accession>A0A0F9J1G4</accession>
<name>A0A0F9J1G4_9ZZZZ</name>
<dbReference type="PANTHER" id="PTHR30348:SF4">
    <property type="entry name" value="DUF72 DOMAIN-CONTAINING PROTEIN"/>
    <property type="match status" value="1"/>
</dbReference>
<dbReference type="EMBL" id="LAZR01012544">
    <property type="protein sequence ID" value="KKM26289.1"/>
    <property type="molecule type" value="Genomic_DNA"/>
</dbReference>
<dbReference type="PANTHER" id="PTHR30348">
    <property type="entry name" value="UNCHARACTERIZED PROTEIN YECE"/>
    <property type="match status" value="1"/>
</dbReference>
<evidence type="ECO:0000313" key="1">
    <source>
        <dbReference type="EMBL" id="KKM26289.1"/>
    </source>
</evidence>
<dbReference type="AlphaFoldDB" id="A0A0F9J1G4"/>
<evidence type="ECO:0008006" key="2">
    <source>
        <dbReference type="Google" id="ProtNLM"/>
    </source>
</evidence>
<dbReference type="Gene3D" id="3.20.20.410">
    <property type="entry name" value="Protein of unknown function UPF0759"/>
    <property type="match status" value="1"/>
</dbReference>
<dbReference type="Pfam" id="PF01904">
    <property type="entry name" value="DUF72"/>
    <property type="match status" value="1"/>
</dbReference>
<gene>
    <name evidence="1" type="ORF">LCGC14_1586290</name>
</gene>
<dbReference type="SUPFAM" id="SSF117396">
    <property type="entry name" value="TM1631-like"/>
    <property type="match status" value="1"/>
</dbReference>
<organism evidence="1">
    <name type="scientific">marine sediment metagenome</name>
    <dbReference type="NCBI Taxonomy" id="412755"/>
    <lineage>
        <taxon>unclassified sequences</taxon>
        <taxon>metagenomes</taxon>
        <taxon>ecological metagenomes</taxon>
    </lineage>
</organism>
<protein>
    <recommendedName>
        <fullName evidence="2">DUF72 domain-containing protein</fullName>
    </recommendedName>
</protein>
<reference evidence="1" key="1">
    <citation type="journal article" date="2015" name="Nature">
        <title>Complex archaea that bridge the gap between prokaryotes and eukaryotes.</title>
        <authorList>
            <person name="Spang A."/>
            <person name="Saw J.H."/>
            <person name="Jorgensen S.L."/>
            <person name="Zaremba-Niedzwiedzka K."/>
            <person name="Martijn J."/>
            <person name="Lind A.E."/>
            <person name="van Eijk R."/>
            <person name="Schleper C."/>
            <person name="Guy L."/>
            <person name="Ettema T.J."/>
        </authorList>
    </citation>
    <scope>NUCLEOTIDE SEQUENCE</scope>
</reference>
<comment type="caution">
    <text evidence="1">The sequence shown here is derived from an EMBL/GenBank/DDBJ whole genome shotgun (WGS) entry which is preliminary data.</text>
</comment>
<dbReference type="InterPro" id="IPR036520">
    <property type="entry name" value="UPF0759_sf"/>
</dbReference>
<dbReference type="InterPro" id="IPR002763">
    <property type="entry name" value="DUF72"/>
</dbReference>